<accession>A0A1Q9BWK1</accession>
<sequence>MDFIDPESIKIAFRVRNNDATLDLNPGTQEPSCFIKRVQLFANGQRCDDISEYGRCCFLYSLLKPAEWYKNKGITGFWELAGLTPAPVPAQSFKDVLMAPTLIGMFQSGKFLPPQLNLVLELEFAEPADALRPGGGSTDYAIENVRVLASQVTLDSALYESYQKILLSGRSLVFAYPTMHTQVSSIPAGSTAHNVTVARAFTKLLGAFVSFRDIDDALGECSNFEHPGDGSQFSTSALESQMQLGSLQYPRYPMASDAEHFHFLEILAGTYDSSIKNMRIADNLWNNTQFIAAFPVERVPKHPLSGISTRSGDLARFSFKNMQADRVQRMYIHLLSYQIVTVSGSGVILDDGQTPPPVIELQGISAGQLSLVLTQYTPLETTTQNTADIGVNAAAIAALQGQVAALPAAPDLAPYALASDLAAAEGSIAANASGLTAVNSSLTQGLATKADQSALEALQAELGTKSTPAGVNLKLANHPTIAAMNSAVTSANNATLAQVATTYALKSVVDQLALDVAARQTAADVTQAIATALLPMASTSDLSAAVALRTTPADVSQLIVTALLPFVQQTGLDAALALRDGRLDAAEAVLAALQAAGYGTARVRHPGRLRRRASPPGPPGWTATTLPSSRCRTPAPTPRGRS</sequence>
<feature type="compositionally biased region" description="Polar residues" evidence="1">
    <location>
        <begin position="622"/>
        <end position="631"/>
    </location>
</feature>
<reference evidence="2 3" key="1">
    <citation type="submission" date="2016-02" db="EMBL/GenBank/DDBJ databases">
        <title>Genome analysis of coral dinoflagellate symbionts highlights evolutionary adaptations to a symbiotic lifestyle.</title>
        <authorList>
            <person name="Aranda M."/>
            <person name="Li Y."/>
            <person name="Liew Y.J."/>
            <person name="Baumgarten S."/>
            <person name="Simakov O."/>
            <person name="Wilson M."/>
            <person name="Piel J."/>
            <person name="Ashoor H."/>
            <person name="Bougouffa S."/>
            <person name="Bajic V.B."/>
            <person name="Ryu T."/>
            <person name="Ravasi T."/>
            <person name="Bayer T."/>
            <person name="Micklem G."/>
            <person name="Kim H."/>
            <person name="Bhak J."/>
            <person name="Lajeunesse T.C."/>
            <person name="Voolstra C.R."/>
        </authorList>
    </citation>
    <scope>NUCLEOTIDE SEQUENCE [LARGE SCALE GENOMIC DNA]</scope>
    <source>
        <strain evidence="2 3">CCMP2467</strain>
    </source>
</reference>
<dbReference type="AlphaFoldDB" id="A0A1Q9BWK1"/>
<dbReference type="EMBL" id="LSRX01002875">
    <property type="protein sequence ID" value="OLP75035.1"/>
    <property type="molecule type" value="Genomic_DNA"/>
</dbReference>
<organism evidence="2 3">
    <name type="scientific">Symbiodinium microadriaticum</name>
    <name type="common">Dinoflagellate</name>
    <name type="synonym">Zooxanthella microadriatica</name>
    <dbReference type="NCBI Taxonomy" id="2951"/>
    <lineage>
        <taxon>Eukaryota</taxon>
        <taxon>Sar</taxon>
        <taxon>Alveolata</taxon>
        <taxon>Dinophyceae</taxon>
        <taxon>Suessiales</taxon>
        <taxon>Symbiodiniaceae</taxon>
        <taxon>Symbiodinium</taxon>
    </lineage>
</organism>
<name>A0A1Q9BWK1_SYMMI</name>
<comment type="caution">
    <text evidence="2">The sequence shown here is derived from an EMBL/GenBank/DDBJ whole genome shotgun (WGS) entry which is preliminary data.</text>
</comment>
<evidence type="ECO:0000313" key="3">
    <source>
        <dbReference type="Proteomes" id="UP000186817"/>
    </source>
</evidence>
<proteinExistence type="predicted"/>
<evidence type="ECO:0000313" key="2">
    <source>
        <dbReference type="EMBL" id="OLP75035.1"/>
    </source>
</evidence>
<evidence type="ECO:0000256" key="1">
    <source>
        <dbReference type="SAM" id="MobiDB-lite"/>
    </source>
</evidence>
<feature type="region of interest" description="Disordered" evidence="1">
    <location>
        <begin position="605"/>
        <end position="642"/>
    </location>
</feature>
<protein>
    <submittedName>
        <fullName evidence="2">Uncharacterized protein</fullName>
    </submittedName>
</protein>
<gene>
    <name evidence="2" type="ORF">AK812_SmicGene45244</name>
</gene>
<keyword evidence="3" id="KW-1185">Reference proteome</keyword>
<dbReference type="Proteomes" id="UP000186817">
    <property type="component" value="Unassembled WGS sequence"/>
</dbReference>
<dbReference type="OrthoDB" id="435255at2759"/>